<dbReference type="AlphaFoldDB" id="A0A2K1KJK2"/>
<sequence length="160" mass="17905">MSGFVTCSTIYTKLLKYPTEILCDNQSALALVETTKFHSHPKHIAIRRRASEGSLDVKSIGICQLGHRFCTGNQLATVNEPQLTGDWSAPLACVQSKYILEDMLYCGSVDVLLSTRQYMTTSGIVKHSIFLYSHCHLFWLQYLSFVASTELLFSPYIGSV</sequence>
<evidence type="ECO:0008006" key="4">
    <source>
        <dbReference type="Google" id="ProtNLM"/>
    </source>
</evidence>
<reference evidence="1 3" key="1">
    <citation type="journal article" date="2008" name="Science">
        <title>The Physcomitrella genome reveals evolutionary insights into the conquest of land by plants.</title>
        <authorList>
            <person name="Rensing S."/>
            <person name="Lang D."/>
            <person name="Zimmer A."/>
            <person name="Terry A."/>
            <person name="Salamov A."/>
            <person name="Shapiro H."/>
            <person name="Nishiyama T."/>
            <person name="Perroud P.-F."/>
            <person name="Lindquist E."/>
            <person name="Kamisugi Y."/>
            <person name="Tanahashi T."/>
            <person name="Sakakibara K."/>
            <person name="Fujita T."/>
            <person name="Oishi K."/>
            <person name="Shin-I T."/>
            <person name="Kuroki Y."/>
            <person name="Toyoda A."/>
            <person name="Suzuki Y."/>
            <person name="Hashimoto A."/>
            <person name="Yamaguchi K."/>
            <person name="Sugano A."/>
            <person name="Kohara Y."/>
            <person name="Fujiyama A."/>
            <person name="Anterola A."/>
            <person name="Aoki S."/>
            <person name="Ashton N."/>
            <person name="Barbazuk W.B."/>
            <person name="Barker E."/>
            <person name="Bennetzen J."/>
            <person name="Bezanilla M."/>
            <person name="Blankenship R."/>
            <person name="Cho S.H."/>
            <person name="Dutcher S."/>
            <person name="Estelle M."/>
            <person name="Fawcett J.A."/>
            <person name="Gundlach H."/>
            <person name="Hanada K."/>
            <person name="Heyl A."/>
            <person name="Hicks K.A."/>
            <person name="Hugh J."/>
            <person name="Lohr M."/>
            <person name="Mayer K."/>
            <person name="Melkozernov A."/>
            <person name="Murata T."/>
            <person name="Nelson D."/>
            <person name="Pils B."/>
            <person name="Prigge M."/>
            <person name="Reiss B."/>
            <person name="Renner T."/>
            <person name="Rombauts S."/>
            <person name="Rushton P."/>
            <person name="Sanderfoot A."/>
            <person name="Schween G."/>
            <person name="Shiu S.-H."/>
            <person name="Stueber K."/>
            <person name="Theodoulou F.L."/>
            <person name="Tu H."/>
            <person name="Van de Peer Y."/>
            <person name="Verrier P.J."/>
            <person name="Waters E."/>
            <person name="Wood A."/>
            <person name="Yang L."/>
            <person name="Cove D."/>
            <person name="Cuming A."/>
            <person name="Hasebe M."/>
            <person name="Lucas S."/>
            <person name="Mishler D.B."/>
            <person name="Reski R."/>
            <person name="Grigoriev I."/>
            <person name="Quatrano R.S."/>
            <person name="Boore J.L."/>
        </authorList>
    </citation>
    <scope>NUCLEOTIDE SEQUENCE [LARGE SCALE GENOMIC DNA]</scope>
    <source>
        <strain evidence="2 3">cv. Gransden 2004</strain>
    </source>
</reference>
<gene>
    <name evidence="1" type="ORF">PHYPA_007635</name>
</gene>
<reference evidence="2" key="3">
    <citation type="submission" date="2020-12" db="UniProtKB">
        <authorList>
            <consortium name="EnsemblPlants"/>
        </authorList>
    </citation>
    <scope>IDENTIFICATION</scope>
</reference>
<evidence type="ECO:0000313" key="2">
    <source>
        <dbReference type="EnsemblPlants" id="Pp3c5_13830V3.1"/>
    </source>
</evidence>
<name>A0A2K1KJK2_PHYPA</name>
<proteinExistence type="predicted"/>
<dbReference type="Proteomes" id="UP000006727">
    <property type="component" value="Chromosome 5"/>
</dbReference>
<evidence type="ECO:0000313" key="1">
    <source>
        <dbReference type="EMBL" id="PNR53960.1"/>
    </source>
</evidence>
<protein>
    <recommendedName>
        <fullName evidence="4">Reverse transcriptase Ty1/copia-type domain-containing protein</fullName>
    </recommendedName>
</protein>
<dbReference type="InParanoid" id="A0A2K1KJK2"/>
<dbReference type="Gramene" id="Pp3c5_13830V3.1">
    <property type="protein sequence ID" value="Pp3c5_13830V3.1"/>
    <property type="gene ID" value="Pp3c5_13830"/>
</dbReference>
<reference evidence="1 3" key="2">
    <citation type="journal article" date="2018" name="Plant J.">
        <title>The Physcomitrella patens chromosome-scale assembly reveals moss genome structure and evolution.</title>
        <authorList>
            <person name="Lang D."/>
            <person name="Ullrich K.K."/>
            <person name="Murat F."/>
            <person name="Fuchs J."/>
            <person name="Jenkins J."/>
            <person name="Haas F.B."/>
            <person name="Piednoel M."/>
            <person name="Gundlach H."/>
            <person name="Van Bel M."/>
            <person name="Meyberg R."/>
            <person name="Vives C."/>
            <person name="Morata J."/>
            <person name="Symeonidi A."/>
            <person name="Hiss M."/>
            <person name="Muchero W."/>
            <person name="Kamisugi Y."/>
            <person name="Saleh O."/>
            <person name="Blanc G."/>
            <person name="Decker E.L."/>
            <person name="van Gessel N."/>
            <person name="Grimwood J."/>
            <person name="Hayes R.D."/>
            <person name="Graham S.W."/>
            <person name="Gunter L.E."/>
            <person name="McDaniel S.F."/>
            <person name="Hoernstein S.N.W."/>
            <person name="Larsson A."/>
            <person name="Li F.W."/>
            <person name="Perroud P.F."/>
            <person name="Phillips J."/>
            <person name="Ranjan P."/>
            <person name="Rokshar D.S."/>
            <person name="Rothfels C.J."/>
            <person name="Schneider L."/>
            <person name="Shu S."/>
            <person name="Stevenson D.W."/>
            <person name="Thummler F."/>
            <person name="Tillich M."/>
            <person name="Villarreal Aguilar J.C."/>
            <person name="Widiez T."/>
            <person name="Wong G.K."/>
            <person name="Wymore A."/>
            <person name="Zhang Y."/>
            <person name="Zimmer A.D."/>
            <person name="Quatrano R.S."/>
            <person name="Mayer K.F.X."/>
            <person name="Goodstein D."/>
            <person name="Casacuberta J.M."/>
            <person name="Vandepoele K."/>
            <person name="Reski R."/>
            <person name="Cuming A.C."/>
            <person name="Tuskan G.A."/>
            <person name="Maumus F."/>
            <person name="Salse J."/>
            <person name="Schmutz J."/>
            <person name="Rensing S.A."/>
        </authorList>
    </citation>
    <scope>NUCLEOTIDE SEQUENCE [LARGE SCALE GENOMIC DNA]</scope>
    <source>
        <strain evidence="2 3">cv. Gransden 2004</strain>
    </source>
</reference>
<organism evidence="1">
    <name type="scientific">Physcomitrium patens</name>
    <name type="common">Spreading-leaved earth moss</name>
    <name type="synonym">Physcomitrella patens</name>
    <dbReference type="NCBI Taxonomy" id="3218"/>
    <lineage>
        <taxon>Eukaryota</taxon>
        <taxon>Viridiplantae</taxon>
        <taxon>Streptophyta</taxon>
        <taxon>Embryophyta</taxon>
        <taxon>Bryophyta</taxon>
        <taxon>Bryophytina</taxon>
        <taxon>Bryopsida</taxon>
        <taxon>Funariidae</taxon>
        <taxon>Funariales</taxon>
        <taxon>Funariaceae</taxon>
        <taxon>Physcomitrium</taxon>
    </lineage>
</organism>
<dbReference type="EnsemblPlants" id="Pp3c5_13830V3.1">
    <property type="protein sequence ID" value="Pp3c5_13830V3.1"/>
    <property type="gene ID" value="Pp3c5_13830"/>
</dbReference>
<keyword evidence="3" id="KW-1185">Reference proteome</keyword>
<dbReference type="EMBL" id="ABEU02000005">
    <property type="protein sequence ID" value="PNR53960.1"/>
    <property type="molecule type" value="Genomic_DNA"/>
</dbReference>
<evidence type="ECO:0000313" key="3">
    <source>
        <dbReference type="Proteomes" id="UP000006727"/>
    </source>
</evidence>
<accession>A0A2K1KJK2</accession>